<evidence type="ECO:0000256" key="2">
    <source>
        <dbReference type="SAM" id="SignalP"/>
    </source>
</evidence>
<evidence type="ECO:0000259" key="3">
    <source>
        <dbReference type="Pfam" id="PF13200"/>
    </source>
</evidence>
<dbReference type="PANTHER" id="PTHR15124">
    <property type="entry name" value="SELENOPROTEIN W"/>
    <property type="match status" value="1"/>
</dbReference>
<dbReference type="InterPro" id="IPR025275">
    <property type="entry name" value="DUF4015"/>
</dbReference>
<feature type="domain" description="DUF4015" evidence="3">
    <location>
        <begin position="92"/>
        <end position="355"/>
    </location>
</feature>
<dbReference type="AlphaFoldDB" id="A0A2H0USI6"/>
<proteinExistence type="predicted"/>
<sequence>MRSVFVFVFFPLIVLGGFFLANANVPAHTTEVFPTENVIPSKTPKKSPEVTVSPTPTPSPSPSPAEQVLGSRGGPDIEPQQKLSDPPKIIKAIYATGWSAGNQQKVQYFIDLIKKTELNAIVIDIKDYSGYVLYNTELEAPIKYHAVDVRIPHLNSLIKQFHDEGIYVIGRLSVFQDPRLSLARPDLAIKSLSTGGVWKDRKGLSWIDPASEDAWAYNASIAKEVFDRGIDEVNFDYIRFISDGDLADATYPFWDQKTARKKTIESFFAYLRKTLSSDIISADLFGLVTVAYDDLGIGQYLEAALPYFDYIAPMVYPSHYQSGFRGFKNPADHPYEVVYESISGAVERIRKLYIALAPPTPTPIQTPTPTLSPTPTPDEFMEPTPSPSSSTSPTPTPTPTPTEEPKPKVRLATLRPWLQSFDLGAIYTPETIRKQMQATYDAGRDAATCATQFPKPESTSMPPITVDDLYPCAPVTGWMLWSPSNIYQRNSLLPLP</sequence>
<dbReference type="Pfam" id="PF13200">
    <property type="entry name" value="DUF4015"/>
    <property type="match status" value="1"/>
</dbReference>
<feature type="signal peptide" evidence="2">
    <location>
        <begin position="1"/>
        <end position="23"/>
    </location>
</feature>
<feature type="region of interest" description="Disordered" evidence="1">
    <location>
        <begin position="360"/>
        <end position="408"/>
    </location>
</feature>
<evidence type="ECO:0000313" key="4">
    <source>
        <dbReference type="EMBL" id="PIR89380.1"/>
    </source>
</evidence>
<feature type="compositionally biased region" description="Pro residues" evidence="1">
    <location>
        <begin position="360"/>
        <end position="376"/>
    </location>
</feature>
<reference evidence="5" key="1">
    <citation type="submission" date="2017-09" db="EMBL/GenBank/DDBJ databases">
        <title>Depth-based differentiation of microbial function through sediment-hosted aquifers and enrichment of novel symbionts in the deep terrestrial subsurface.</title>
        <authorList>
            <person name="Probst A.J."/>
            <person name="Ladd B."/>
            <person name="Jarett J.K."/>
            <person name="Geller-Mcgrath D.E."/>
            <person name="Sieber C.M.K."/>
            <person name="Emerson J.B."/>
            <person name="Anantharaman K."/>
            <person name="Thomas B.C."/>
            <person name="Malmstrom R."/>
            <person name="Stieglmeier M."/>
            <person name="Klingl A."/>
            <person name="Woyke T."/>
            <person name="Ryan C.M."/>
            <person name="Banfield J.F."/>
        </authorList>
    </citation>
    <scope>NUCLEOTIDE SEQUENCE [LARGE SCALE GENOMIC DNA]</scope>
</reference>
<feature type="chain" id="PRO_5013910372" description="DUF4015 domain-containing protein" evidence="2">
    <location>
        <begin position="24"/>
        <end position="496"/>
    </location>
</feature>
<dbReference type="InterPro" id="IPR051441">
    <property type="entry name" value="SelW_related"/>
</dbReference>
<feature type="region of interest" description="Disordered" evidence="1">
    <location>
        <begin position="37"/>
        <end position="83"/>
    </location>
</feature>
<evidence type="ECO:0000313" key="5">
    <source>
        <dbReference type="Proteomes" id="UP000231157"/>
    </source>
</evidence>
<dbReference type="PANTHER" id="PTHR15124:SF27">
    <property type="entry name" value="MIGRATION AND INVASION ENHANCER 1"/>
    <property type="match status" value="1"/>
</dbReference>
<dbReference type="InterPro" id="IPR017853">
    <property type="entry name" value="GH"/>
</dbReference>
<accession>A0A2H0USI6</accession>
<name>A0A2H0USI6_9BACT</name>
<keyword evidence="2" id="KW-0732">Signal</keyword>
<protein>
    <recommendedName>
        <fullName evidence="3">DUF4015 domain-containing protein</fullName>
    </recommendedName>
</protein>
<comment type="caution">
    <text evidence="4">The sequence shown here is derived from an EMBL/GenBank/DDBJ whole genome shotgun (WGS) entry which is preliminary data.</text>
</comment>
<dbReference type="Gene3D" id="3.20.20.80">
    <property type="entry name" value="Glycosidases"/>
    <property type="match status" value="1"/>
</dbReference>
<dbReference type="EMBL" id="PFAZ01000001">
    <property type="protein sequence ID" value="PIR89380.1"/>
    <property type="molecule type" value="Genomic_DNA"/>
</dbReference>
<dbReference type="Proteomes" id="UP000231157">
    <property type="component" value="Unassembled WGS sequence"/>
</dbReference>
<organism evidence="4 5">
    <name type="scientific">Candidatus Harrisonbacteria bacterium CG10_big_fil_rev_8_21_14_0_10_40_38</name>
    <dbReference type="NCBI Taxonomy" id="1974583"/>
    <lineage>
        <taxon>Bacteria</taxon>
        <taxon>Candidatus Harrisoniibacteriota</taxon>
    </lineage>
</organism>
<evidence type="ECO:0000256" key="1">
    <source>
        <dbReference type="SAM" id="MobiDB-lite"/>
    </source>
</evidence>
<dbReference type="SUPFAM" id="SSF51445">
    <property type="entry name" value="(Trans)glycosidases"/>
    <property type="match status" value="1"/>
</dbReference>
<gene>
    <name evidence="4" type="ORF">COU07_00575</name>
</gene>